<keyword evidence="7" id="KW-1185">Reference proteome</keyword>
<dbReference type="Pfam" id="PF25917">
    <property type="entry name" value="BSH_RND"/>
    <property type="match status" value="1"/>
</dbReference>
<evidence type="ECO:0000313" key="7">
    <source>
        <dbReference type="Proteomes" id="UP001595729"/>
    </source>
</evidence>
<evidence type="ECO:0000256" key="1">
    <source>
        <dbReference type="ARBA" id="ARBA00009477"/>
    </source>
</evidence>
<dbReference type="EMBL" id="JBHRXX010000005">
    <property type="protein sequence ID" value="MFC3684297.1"/>
    <property type="molecule type" value="Genomic_DNA"/>
</dbReference>
<feature type="region of interest" description="Disordered" evidence="3">
    <location>
        <begin position="24"/>
        <end position="43"/>
    </location>
</feature>
<dbReference type="NCBIfam" id="TIGR01730">
    <property type="entry name" value="RND_mfp"/>
    <property type="match status" value="1"/>
</dbReference>
<name>A0ABV7W5R5_9BURK</name>
<dbReference type="InterPro" id="IPR006143">
    <property type="entry name" value="RND_pump_MFP"/>
</dbReference>
<dbReference type="Proteomes" id="UP001595729">
    <property type="component" value="Unassembled WGS sequence"/>
</dbReference>
<dbReference type="RefSeq" id="WP_382174086.1">
    <property type="nucleotide sequence ID" value="NZ_JBHRXX010000005.1"/>
</dbReference>
<organism evidence="6 7">
    <name type="scientific">Hydrogenophaga luteola</name>
    <dbReference type="NCBI Taxonomy" id="1591122"/>
    <lineage>
        <taxon>Bacteria</taxon>
        <taxon>Pseudomonadati</taxon>
        <taxon>Pseudomonadota</taxon>
        <taxon>Betaproteobacteria</taxon>
        <taxon>Burkholderiales</taxon>
        <taxon>Comamonadaceae</taxon>
        <taxon>Hydrogenophaga</taxon>
    </lineage>
</organism>
<proteinExistence type="inferred from homology"/>
<evidence type="ECO:0000256" key="4">
    <source>
        <dbReference type="SAM" id="SignalP"/>
    </source>
</evidence>
<dbReference type="PANTHER" id="PTHR30469">
    <property type="entry name" value="MULTIDRUG RESISTANCE PROTEIN MDTA"/>
    <property type="match status" value="1"/>
</dbReference>
<dbReference type="SUPFAM" id="SSF111369">
    <property type="entry name" value="HlyD-like secretion proteins"/>
    <property type="match status" value="1"/>
</dbReference>
<sequence length="264" mass="28137">MKPSHCWTLPLLCLGLGTALAAPPAPTTPAPVASAVAPAKPSGEREIRAQLMPRRYTTVAAEIGAKVQRMPVGEGGSFKTGQLLVSFDCSLQQAQLAKARAELDGAEQSLKTHERLFELNAGGQLEVELARSGRAKARAELGANQAVLGKCSVNAPFSGRIAEQKVREQQYVQPGQALLDIIDDSVLELEFLVPSHWLSWLKPGGVLSVQIDETRKTYPARFTRIGARVDPVSQSVKVAAAIDGRFPELIAGMSGRVIAATPAQ</sequence>
<dbReference type="PANTHER" id="PTHR30469:SF15">
    <property type="entry name" value="HLYD FAMILY OF SECRETION PROTEINS"/>
    <property type="match status" value="1"/>
</dbReference>
<protein>
    <submittedName>
        <fullName evidence="6">Efflux RND transporter periplasmic adaptor subunit</fullName>
    </submittedName>
</protein>
<feature type="chain" id="PRO_5045141100" evidence="4">
    <location>
        <begin position="22"/>
        <end position="264"/>
    </location>
</feature>
<feature type="signal peptide" evidence="4">
    <location>
        <begin position="1"/>
        <end position="21"/>
    </location>
</feature>
<evidence type="ECO:0000259" key="5">
    <source>
        <dbReference type="Pfam" id="PF25917"/>
    </source>
</evidence>
<evidence type="ECO:0000256" key="2">
    <source>
        <dbReference type="SAM" id="Coils"/>
    </source>
</evidence>
<dbReference type="Gene3D" id="2.40.30.170">
    <property type="match status" value="1"/>
</dbReference>
<reference evidence="7" key="1">
    <citation type="journal article" date="2019" name="Int. J. Syst. Evol. Microbiol.">
        <title>The Global Catalogue of Microorganisms (GCM) 10K type strain sequencing project: providing services to taxonomists for standard genome sequencing and annotation.</title>
        <authorList>
            <consortium name="The Broad Institute Genomics Platform"/>
            <consortium name="The Broad Institute Genome Sequencing Center for Infectious Disease"/>
            <person name="Wu L."/>
            <person name="Ma J."/>
        </authorList>
    </citation>
    <scope>NUCLEOTIDE SEQUENCE [LARGE SCALE GENOMIC DNA]</scope>
    <source>
        <strain evidence="7">KCTC 42501</strain>
    </source>
</reference>
<evidence type="ECO:0000313" key="6">
    <source>
        <dbReference type="EMBL" id="MFC3684297.1"/>
    </source>
</evidence>
<feature type="domain" description="Multidrug resistance protein MdtA-like barrel-sandwich hybrid" evidence="5">
    <location>
        <begin position="57"/>
        <end position="179"/>
    </location>
</feature>
<accession>A0ABV7W5R5</accession>
<feature type="coiled-coil region" evidence="2">
    <location>
        <begin position="89"/>
        <end position="116"/>
    </location>
</feature>
<comment type="similarity">
    <text evidence="1">Belongs to the membrane fusion protein (MFP) (TC 8.A.1) family.</text>
</comment>
<evidence type="ECO:0000256" key="3">
    <source>
        <dbReference type="SAM" id="MobiDB-lite"/>
    </source>
</evidence>
<comment type="caution">
    <text evidence="6">The sequence shown here is derived from an EMBL/GenBank/DDBJ whole genome shotgun (WGS) entry which is preliminary data.</text>
</comment>
<dbReference type="Gene3D" id="2.40.50.100">
    <property type="match status" value="1"/>
</dbReference>
<gene>
    <name evidence="6" type="ORF">ACFOPI_11895</name>
</gene>
<dbReference type="Gene3D" id="1.10.287.470">
    <property type="entry name" value="Helix hairpin bin"/>
    <property type="match status" value="1"/>
</dbReference>
<keyword evidence="4" id="KW-0732">Signal</keyword>
<feature type="compositionally biased region" description="Low complexity" evidence="3">
    <location>
        <begin position="30"/>
        <end position="39"/>
    </location>
</feature>
<dbReference type="InterPro" id="IPR058625">
    <property type="entry name" value="MdtA-like_BSH"/>
</dbReference>
<keyword evidence="2" id="KW-0175">Coiled coil</keyword>